<dbReference type="AlphaFoldDB" id="A0AB34GZE1"/>
<sequence length="370" mass="39150">MTIRGGDGSQGTAVRAGRVPRQGLQGFWTGRLEELEDCGPWLERVLPGGTYEGGDLSHEDGRLWREQRPRESSQGQRQKPRGRLKCGAERRHQGSKEWRPPSGRATGPVQAQGCPPSAKEVLVAPDPWHLGDEAAGEEAGSAGPLASAPPGEKPAGPLLPSLRTLQSVQRVAAPTAGILKDMEPQARLPKPGSSGLRGGTRASALNRVQLEGGRQSGKRPRQARSGAAAWPCPRERPAQRGPPVQRPHTPRLAGTLPAGPAERDLCGNGGITCLRSPQVLRLFSGDLPTQRPLESRLVAGLGSKDLGSLWCGQGLTRPENRGRLCAQETGLLAARSLLGLETPLPRSPAGAISLCTFSYPGSGSCLTCSW</sequence>
<gene>
    <name evidence="2" type="ORF">J1605_008616</name>
</gene>
<feature type="region of interest" description="Disordered" evidence="1">
    <location>
        <begin position="47"/>
        <end position="159"/>
    </location>
</feature>
<feature type="compositionally biased region" description="Low complexity" evidence="1">
    <location>
        <begin position="137"/>
        <end position="150"/>
    </location>
</feature>
<comment type="caution">
    <text evidence="2">The sequence shown here is derived from an EMBL/GenBank/DDBJ whole genome shotgun (WGS) entry which is preliminary data.</text>
</comment>
<feature type="compositionally biased region" description="Basic and acidic residues" evidence="1">
    <location>
        <begin position="55"/>
        <end position="71"/>
    </location>
</feature>
<dbReference type="Proteomes" id="UP001159641">
    <property type="component" value="Unassembled WGS sequence"/>
</dbReference>
<protein>
    <submittedName>
        <fullName evidence="2">Uncharacterized protein</fullName>
    </submittedName>
</protein>
<feature type="region of interest" description="Disordered" evidence="1">
    <location>
        <begin position="176"/>
        <end position="261"/>
    </location>
</feature>
<evidence type="ECO:0000313" key="3">
    <source>
        <dbReference type="Proteomes" id="UP001159641"/>
    </source>
</evidence>
<organism evidence="2 3">
    <name type="scientific">Eschrichtius robustus</name>
    <name type="common">California gray whale</name>
    <name type="synonym">Eschrichtius gibbosus</name>
    <dbReference type="NCBI Taxonomy" id="9764"/>
    <lineage>
        <taxon>Eukaryota</taxon>
        <taxon>Metazoa</taxon>
        <taxon>Chordata</taxon>
        <taxon>Craniata</taxon>
        <taxon>Vertebrata</taxon>
        <taxon>Euteleostomi</taxon>
        <taxon>Mammalia</taxon>
        <taxon>Eutheria</taxon>
        <taxon>Laurasiatheria</taxon>
        <taxon>Artiodactyla</taxon>
        <taxon>Whippomorpha</taxon>
        <taxon>Cetacea</taxon>
        <taxon>Mysticeti</taxon>
        <taxon>Eschrichtiidae</taxon>
        <taxon>Eschrichtius</taxon>
    </lineage>
</organism>
<reference evidence="2 3" key="1">
    <citation type="submission" date="2022-11" db="EMBL/GenBank/DDBJ databases">
        <title>Whole genome sequence of Eschrichtius robustus ER-17-0199.</title>
        <authorList>
            <person name="Bruniche-Olsen A."/>
            <person name="Black A.N."/>
            <person name="Fields C.J."/>
            <person name="Walden K."/>
            <person name="Dewoody J.A."/>
        </authorList>
    </citation>
    <scope>NUCLEOTIDE SEQUENCE [LARGE SCALE GENOMIC DNA]</scope>
    <source>
        <strain evidence="2">ER-17-0199</strain>
        <tissue evidence="2">Blubber</tissue>
    </source>
</reference>
<accession>A0AB34GZE1</accession>
<proteinExistence type="predicted"/>
<dbReference type="EMBL" id="JAIQCJ010002072">
    <property type="protein sequence ID" value="KAJ8784116.1"/>
    <property type="molecule type" value="Genomic_DNA"/>
</dbReference>
<evidence type="ECO:0000256" key="1">
    <source>
        <dbReference type="SAM" id="MobiDB-lite"/>
    </source>
</evidence>
<name>A0AB34GZE1_ESCRO</name>
<feature type="compositionally biased region" description="Basic and acidic residues" evidence="1">
    <location>
        <begin position="86"/>
        <end position="99"/>
    </location>
</feature>
<evidence type="ECO:0000313" key="2">
    <source>
        <dbReference type="EMBL" id="KAJ8784116.1"/>
    </source>
</evidence>
<keyword evidence="3" id="KW-1185">Reference proteome</keyword>